<protein>
    <submittedName>
        <fullName evidence="2">Uncharacterized protein</fullName>
    </submittedName>
</protein>
<feature type="compositionally biased region" description="Basic and acidic residues" evidence="1">
    <location>
        <begin position="122"/>
        <end position="135"/>
    </location>
</feature>
<dbReference type="VEuPathDB" id="FungiDB:MFRU_013g02370"/>
<dbReference type="AlphaFoldDB" id="A0A5M9JAN9"/>
<reference evidence="2 3" key="1">
    <citation type="submission" date="2019-06" db="EMBL/GenBank/DDBJ databases">
        <title>Genome Sequence of the Brown Rot Fungal Pathogen Monilinia fructicola.</title>
        <authorList>
            <person name="De Miccolis Angelini R.M."/>
            <person name="Landi L."/>
            <person name="Abate D."/>
            <person name="Pollastro S."/>
            <person name="Romanazzi G."/>
            <person name="Faretra F."/>
        </authorList>
    </citation>
    <scope>NUCLEOTIDE SEQUENCE [LARGE SCALE GENOMIC DNA]</scope>
    <source>
        <strain evidence="2 3">Mfrc123</strain>
    </source>
</reference>
<dbReference type="EMBL" id="VICG01000015">
    <property type="protein sequence ID" value="KAA8564726.1"/>
    <property type="molecule type" value="Genomic_DNA"/>
</dbReference>
<sequence>MATITVAPWQQTMQSTRAYTQLCFAVEDFSYFSGRQALQEKAPVIYRTQFHQLVAGGAIPEGQFFPQTKILKAGFQDTSKQQEIKDLAQKAGEDVKAKTQEFANELQGDVQNKPAKGTSVSDWKEKLRKKNEEKKSQINKMMDDSMNNAMEKIQEMPEEQRGAAADVWSAWWDFIMNAIAKVIEFLNKAWQAICDVWANIVQFVEGVVKSVKEWAADAERAISGALSKIGDVFSGLFKLK</sequence>
<evidence type="ECO:0000313" key="2">
    <source>
        <dbReference type="EMBL" id="KAA8564726.1"/>
    </source>
</evidence>
<feature type="region of interest" description="Disordered" evidence="1">
    <location>
        <begin position="107"/>
        <end position="135"/>
    </location>
</feature>
<keyword evidence="3" id="KW-1185">Reference proteome</keyword>
<proteinExistence type="predicted"/>
<evidence type="ECO:0000313" key="3">
    <source>
        <dbReference type="Proteomes" id="UP000322873"/>
    </source>
</evidence>
<dbReference type="Proteomes" id="UP000322873">
    <property type="component" value="Unassembled WGS sequence"/>
</dbReference>
<name>A0A5M9JAN9_MONFR</name>
<dbReference type="OrthoDB" id="3491147at2759"/>
<organism evidence="2 3">
    <name type="scientific">Monilinia fructicola</name>
    <name type="common">Brown rot fungus</name>
    <name type="synonym">Ciboria fructicola</name>
    <dbReference type="NCBI Taxonomy" id="38448"/>
    <lineage>
        <taxon>Eukaryota</taxon>
        <taxon>Fungi</taxon>
        <taxon>Dikarya</taxon>
        <taxon>Ascomycota</taxon>
        <taxon>Pezizomycotina</taxon>
        <taxon>Leotiomycetes</taxon>
        <taxon>Helotiales</taxon>
        <taxon>Sclerotiniaceae</taxon>
        <taxon>Monilinia</taxon>
    </lineage>
</organism>
<accession>A0A5M9JAN9</accession>
<evidence type="ECO:0000256" key="1">
    <source>
        <dbReference type="SAM" id="MobiDB-lite"/>
    </source>
</evidence>
<comment type="caution">
    <text evidence="2">The sequence shown here is derived from an EMBL/GenBank/DDBJ whole genome shotgun (WGS) entry which is preliminary data.</text>
</comment>
<gene>
    <name evidence="2" type="ORF">EYC84_011620</name>
</gene>